<protein>
    <recommendedName>
        <fullName evidence="5">Lipoprotein</fullName>
    </recommendedName>
</protein>
<accession>A0A1T4YGP5</accession>
<feature type="region of interest" description="Disordered" evidence="1">
    <location>
        <begin position="27"/>
        <end position="49"/>
    </location>
</feature>
<dbReference type="Proteomes" id="UP000189735">
    <property type="component" value="Unassembled WGS sequence"/>
</dbReference>
<dbReference type="PROSITE" id="PS51257">
    <property type="entry name" value="PROKAR_LIPOPROTEIN"/>
    <property type="match status" value="1"/>
</dbReference>
<dbReference type="EMBL" id="FUYG01000009">
    <property type="protein sequence ID" value="SKB00748.1"/>
    <property type="molecule type" value="Genomic_DNA"/>
</dbReference>
<dbReference type="AlphaFoldDB" id="A0A1T4YGP5"/>
<feature type="signal peptide" evidence="2">
    <location>
        <begin position="1"/>
        <end position="30"/>
    </location>
</feature>
<evidence type="ECO:0000313" key="3">
    <source>
        <dbReference type="EMBL" id="SKB00748.1"/>
    </source>
</evidence>
<evidence type="ECO:0000256" key="2">
    <source>
        <dbReference type="SAM" id="SignalP"/>
    </source>
</evidence>
<name>A0A1T4YGP5_9MICO</name>
<dbReference type="RefSeq" id="WP_078715130.1">
    <property type="nucleotide sequence ID" value="NZ_FUYG01000009.1"/>
</dbReference>
<evidence type="ECO:0008006" key="5">
    <source>
        <dbReference type="Google" id="ProtNLM"/>
    </source>
</evidence>
<keyword evidence="2" id="KW-0732">Signal</keyword>
<gene>
    <name evidence="3" type="ORF">SAMN06295879_3062</name>
</gene>
<proteinExistence type="predicted"/>
<feature type="chain" id="PRO_5012572151" description="Lipoprotein" evidence="2">
    <location>
        <begin position="31"/>
        <end position="157"/>
    </location>
</feature>
<evidence type="ECO:0000313" key="4">
    <source>
        <dbReference type="Proteomes" id="UP000189735"/>
    </source>
</evidence>
<organism evidence="3 4">
    <name type="scientific">Agreia bicolorata</name>
    <dbReference type="NCBI Taxonomy" id="110935"/>
    <lineage>
        <taxon>Bacteria</taxon>
        <taxon>Bacillati</taxon>
        <taxon>Actinomycetota</taxon>
        <taxon>Actinomycetes</taxon>
        <taxon>Micrococcales</taxon>
        <taxon>Microbacteriaceae</taxon>
        <taxon>Agreia</taxon>
    </lineage>
</organism>
<sequence>MNRKIRVLHVVGIAVAAQLLVGCAGSPAPASEPTPTATPTSTSSAVSAAESCDQFGDVETILHNARTSFREGRTSQQEYSGATRLAARILSRIPSESGTDVGDALTALQSVAPAAAVGVVKTSFDPDGPEWSAAVDEFTAACKTEGAEVAVSAWTGG</sequence>
<evidence type="ECO:0000256" key="1">
    <source>
        <dbReference type="SAM" id="MobiDB-lite"/>
    </source>
</evidence>
<reference evidence="4" key="1">
    <citation type="submission" date="2017-02" db="EMBL/GenBank/DDBJ databases">
        <authorList>
            <person name="Varghese N."/>
            <person name="Submissions S."/>
        </authorList>
    </citation>
    <scope>NUCLEOTIDE SEQUENCE [LARGE SCALE GENOMIC DNA]</scope>
    <source>
        <strain evidence="4">VKM Ac-2052</strain>
    </source>
</reference>